<proteinExistence type="predicted"/>
<name>F4SAT9_MELLP</name>
<protein>
    <submittedName>
        <fullName evidence="1">Uncharacterized protein</fullName>
    </submittedName>
</protein>
<dbReference type="GeneID" id="18925077"/>
<dbReference type="HOGENOM" id="CLU_2250710_0_0_1"/>
<dbReference type="KEGG" id="mlr:MELLADRAFT_113705"/>
<accession>F4SAT9</accession>
<dbReference type="EMBL" id="GL883181">
    <property type="protein sequence ID" value="EGF98246.1"/>
    <property type="molecule type" value="Genomic_DNA"/>
</dbReference>
<evidence type="ECO:0000313" key="2">
    <source>
        <dbReference type="Proteomes" id="UP000001072"/>
    </source>
</evidence>
<dbReference type="Proteomes" id="UP000001072">
    <property type="component" value="Unassembled WGS sequence"/>
</dbReference>
<sequence length="104" mass="11690">MANNEVSMAHKERELLAEDCCKLFATKHAHGVDSAVEGGNLSVQKVKKAQTLASSNADILVIQDLTNSLSKIQQLIRKLSFVKDEANESIKTNLDRWEFYIFRP</sequence>
<keyword evidence="2" id="KW-1185">Reference proteome</keyword>
<evidence type="ECO:0000313" key="1">
    <source>
        <dbReference type="EMBL" id="EGF98246.1"/>
    </source>
</evidence>
<gene>
    <name evidence="1" type="ORF">MELLADRAFT_113705</name>
</gene>
<dbReference type="InParanoid" id="F4SAT9"/>
<dbReference type="VEuPathDB" id="FungiDB:MELLADRAFT_113705"/>
<reference evidence="2" key="1">
    <citation type="journal article" date="2011" name="Proc. Natl. Acad. Sci. U.S.A.">
        <title>Obligate biotrophy features unraveled by the genomic analysis of rust fungi.</title>
        <authorList>
            <person name="Duplessis S."/>
            <person name="Cuomo C.A."/>
            <person name="Lin Y.-C."/>
            <person name="Aerts A."/>
            <person name="Tisserant E."/>
            <person name="Veneault-Fourrey C."/>
            <person name="Joly D.L."/>
            <person name="Hacquard S."/>
            <person name="Amselem J."/>
            <person name="Cantarel B.L."/>
            <person name="Chiu R."/>
            <person name="Coutinho P.M."/>
            <person name="Feau N."/>
            <person name="Field M."/>
            <person name="Frey P."/>
            <person name="Gelhaye E."/>
            <person name="Goldberg J."/>
            <person name="Grabherr M.G."/>
            <person name="Kodira C.D."/>
            <person name="Kohler A."/>
            <person name="Kuees U."/>
            <person name="Lindquist E.A."/>
            <person name="Lucas S.M."/>
            <person name="Mago R."/>
            <person name="Mauceli E."/>
            <person name="Morin E."/>
            <person name="Murat C."/>
            <person name="Pangilinan J.L."/>
            <person name="Park R."/>
            <person name="Pearson M."/>
            <person name="Quesneville H."/>
            <person name="Rouhier N."/>
            <person name="Sakthikumar S."/>
            <person name="Salamov A.A."/>
            <person name="Schmutz J."/>
            <person name="Selles B."/>
            <person name="Shapiro H."/>
            <person name="Tanguay P."/>
            <person name="Tuskan G.A."/>
            <person name="Henrissat B."/>
            <person name="Van de Peer Y."/>
            <person name="Rouze P."/>
            <person name="Ellis J.G."/>
            <person name="Dodds P.N."/>
            <person name="Schein J.E."/>
            <person name="Zhong S."/>
            <person name="Hamelin R.C."/>
            <person name="Grigoriev I.V."/>
            <person name="Szabo L.J."/>
            <person name="Martin F."/>
        </authorList>
    </citation>
    <scope>NUCLEOTIDE SEQUENCE [LARGE SCALE GENOMIC DNA]</scope>
    <source>
        <strain evidence="2">98AG31 / pathotype 3-4-7</strain>
    </source>
</reference>
<dbReference type="AlphaFoldDB" id="F4SAT9"/>
<organism evidence="2">
    <name type="scientific">Melampsora larici-populina (strain 98AG31 / pathotype 3-4-7)</name>
    <name type="common">Poplar leaf rust fungus</name>
    <dbReference type="NCBI Taxonomy" id="747676"/>
    <lineage>
        <taxon>Eukaryota</taxon>
        <taxon>Fungi</taxon>
        <taxon>Dikarya</taxon>
        <taxon>Basidiomycota</taxon>
        <taxon>Pucciniomycotina</taxon>
        <taxon>Pucciniomycetes</taxon>
        <taxon>Pucciniales</taxon>
        <taxon>Melampsoraceae</taxon>
        <taxon>Melampsora</taxon>
    </lineage>
</organism>
<dbReference type="RefSeq" id="XP_007418515.1">
    <property type="nucleotide sequence ID" value="XM_007418453.1"/>
</dbReference>